<dbReference type="KEGG" id="jar:G7057_05680"/>
<feature type="transmembrane region" description="Helical" evidence="1">
    <location>
        <begin position="99"/>
        <end position="117"/>
    </location>
</feature>
<protein>
    <submittedName>
        <fullName evidence="2">Uncharacterized protein</fullName>
    </submittedName>
</protein>
<organism evidence="2 3">
    <name type="scientific">Jeotgalibaca arthritidis</name>
    <dbReference type="NCBI Taxonomy" id="1868794"/>
    <lineage>
        <taxon>Bacteria</taxon>
        <taxon>Bacillati</taxon>
        <taxon>Bacillota</taxon>
        <taxon>Bacilli</taxon>
        <taxon>Lactobacillales</taxon>
        <taxon>Carnobacteriaceae</taxon>
        <taxon>Jeotgalibaca</taxon>
    </lineage>
</organism>
<name>A0A6G7K9R3_9LACT</name>
<gene>
    <name evidence="2" type="ORF">G7057_05680</name>
</gene>
<evidence type="ECO:0000256" key="1">
    <source>
        <dbReference type="SAM" id="Phobius"/>
    </source>
</evidence>
<dbReference type="RefSeq" id="WP_166161945.1">
    <property type="nucleotide sequence ID" value="NZ_CP049740.1"/>
</dbReference>
<keyword evidence="1" id="KW-0812">Transmembrane</keyword>
<evidence type="ECO:0000313" key="2">
    <source>
        <dbReference type="EMBL" id="QII81990.1"/>
    </source>
</evidence>
<keyword evidence="1" id="KW-0472">Membrane</keyword>
<reference evidence="2 3" key="1">
    <citation type="journal article" date="2017" name="Int. J. Syst. Evol. Microbiol.">
        <title>Jeotgalibaca porci sp. nov. and Jeotgalibaca arthritidis sp. nov., isolated from pigs, and emended description of the genus Jeotgalibaca.</title>
        <authorList>
            <person name="Zamora L."/>
            <person name="Perez-Sancho M."/>
            <person name="Dominguez L."/>
            <person name="Fernandez-Garayzabal J.F."/>
            <person name="Vela A.I."/>
        </authorList>
    </citation>
    <scope>NUCLEOTIDE SEQUENCE [LARGE SCALE GENOMIC DNA]</scope>
    <source>
        <strain evidence="2 3">CECT 9157</strain>
    </source>
</reference>
<sequence>MNKKTTLSLIFLPVLLMGIDAFATQAINDYVSQSFNIGPAYFSIFLQIILQGLTLIILYHSLVYKKEKTYQLTLAVMLVACVLMLFLSTALIIPFQFYLITPFLIAYYGSALLYSLLSK</sequence>
<proteinExistence type="predicted"/>
<feature type="transmembrane region" description="Helical" evidence="1">
    <location>
        <begin position="72"/>
        <end position="93"/>
    </location>
</feature>
<dbReference type="AlphaFoldDB" id="A0A6G7K9R3"/>
<dbReference type="Proteomes" id="UP000501451">
    <property type="component" value="Chromosome"/>
</dbReference>
<accession>A0A6G7K9R3</accession>
<evidence type="ECO:0000313" key="3">
    <source>
        <dbReference type="Proteomes" id="UP000501451"/>
    </source>
</evidence>
<feature type="transmembrane region" description="Helical" evidence="1">
    <location>
        <begin position="39"/>
        <end position="60"/>
    </location>
</feature>
<keyword evidence="3" id="KW-1185">Reference proteome</keyword>
<dbReference type="EMBL" id="CP049740">
    <property type="protein sequence ID" value="QII81990.1"/>
    <property type="molecule type" value="Genomic_DNA"/>
</dbReference>
<keyword evidence="1" id="KW-1133">Transmembrane helix</keyword>